<dbReference type="AlphaFoldDB" id="A0A6A3B246"/>
<evidence type="ECO:0000313" key="3">
    <source>
        <dbReference type="Proteomes" id="UP000436088"/>
    </source>
</evidence>
<evidence type="ECO:0000256" key="1">
    <source>
        <dbReference type="SAM" id="SignalP"/>
    </source>
</evidence>
<evidence type="ECO:0000313" key="2">
    <source>
        <dbReference type="EMBL" id="KAE8709707.1"/>
    </source>
</evidence>
<sequence>MILFNCTCVFFVMGAGVSGLAAAHSQFKTGLDDVTENCISSIYMHLNPPEICRLAALNRAFRGASSVDFVWEKKLPSNYRYLVEKIVGQGTPDTLSKKETFARLCRPNRLDGGTKIGELCLSVSAKALKITGINDRRYRNHIPTEDPRQTLEKIQSTGVQHQSSSWVEHEASSVPTLDFDGPTSIVRWLPV</sequence>
<feature type="signal peptide" evidence="1">
    <location>
        <begin position="1"/>
        <end position="23"/>
    </location>
</feature>
<gene>
    <name evidence="2" type="ORF">F3Y22_tig00110328pilonHSYRG00174</name>
</gene>
<dbReference type="EMBL" id="VEPZ02000934">
    <property type="protein sequence ID" value="KAE8709707.1"/>
    <property type="molecule type" value="Genomic_DNA"/>
</dbReference>
<keyword evidence="1" id="KW-0732">Signal</keyword>
<keyword evidence="3" id="KW-1185">Reference proteome</keyword>
<proteinExistence type="predicted"/>
<comment type="caution">
    <text evidence="2">The sequence shown here is derived from an EMBL/GenBank/DDBJ whole genome shotgun (WGS) entry which is preliminary data.</text>
</comment>
<feature type="chain" id="PRO_5025597128" evidence="1">
    <location>
        <begin position="24"/>
        <end position="191"/>
    </location>
</feature>
<protein>
    <submittedName>
        <fullName evidence="2">F-box protein PP2-A14</fullName>
    </submittedName>
</protein>
<reference evidence="2" key="1">
    <citation type="submission" date="2019-09" db="EMBL/GenBank/DDBJ databases">
        <title>Draft genome information of white flower Hibiscus syriacus.</title>
        <authorList>
            <person name="Kim Y.-M."/>
        </authorList>
    </citation>
    <scope>NUCLEOTIDE SEQUENCE [LARGE SCALE GENOMIC DNA]</scope>
    <source>
        <strain evidence="2">YM2019G1</strain>
    </source>
</reference>
<dbReference type="Proteomes" id="UP000436088">
    <property type="component" value="Unassembled WGS sequence"/>
</dbReference>
<dbReference type="InterPro" id="IPR036047">
    <property type="entry name" value="F-box-like_dom_sf"/>
</dbReference>
<dbReference type="PANTHER" id="PTHR31960">
    <property type="entry name" value="F-BOX PROTEIN PP2-A15"/>
    <property type="match status" value="1"/>
</dbReference>
<dbReference type="SUPFAM" id="SSF81383">
    <property type="entry name" value="F-box domain"/>
    <property type="match status" value="1"/>
</dbReference>
<organism evidence="2 3">
    <name type="scientific">Hibiscus syriacus</name>
    <name type="common">Rose of Sharon</name>
    <dbReference type="NCBI Taxonomy" id="106335"/>
    <lineage>
        <taxon>Eukaryota</taxon>
        <taxon>Viridiplantae</taxon>
        <taxon>Streptophyta</taxon>
        <taxon>Embryophyta</taxon>
        <taxon>Tracheophyta</taxon>
        <taxon>Spermatophyta</taxon>
        <taxon>Magnoliopsida</taxon>
        <taxon>eudicotyledons</taxon>
        <taxon>Gunneridae</taxon>
        <taxon>Pentapetalae</taxon>
        <taxon>rosids</taxon>
        <taxon>malvids</taxon>
        <taxon>Malvales</taxon>
        <taxon>Malvaceae</taxon>
        <taxon>Malvoideae</taxon>
        <taxon>Hibiscus</taxon>
    </lineage>
</organism>
<name>A0A6A3B246_HIBSY</name>
<accession>A0A6A3B246</accession>
<dbReference type="CDD" id="cd22162">
    <property type="entry name" value="F-box_AtSKIP3-like"/>
    <property type="match status" value="1"/>
</dbReference>
<dbReference type="PANTHER" id="PTHR31960:SF18">
    <property type="entry name" value="F-BOX PROTEIN PP2-A14"/>
    <property type="match status" value="1"/>
</dbReference>